<organism evidence="3 4">
    <name type="scientific">Cryobacterium arcticum</name>
    <dbReference type="NCBI Taxonomy" id="670052"/>
    <lineage>
        <taxon>Bacteria</taxon>
        <taxon>Bacillati</taxon>
        <taxon>Actinomycetota</taxon>
        <taxon>Actinomycetes</taxon>
        <taxon>Micrococcales</taxon>
        <taxon>Microbacteriaceae</taxon>
        <taxon>Cryobacterium</taxon>
    </lineage>
</organism>
<dbReference type="Gene3D" id="3.40.50.2000">
    <property type="entry name" value="Glycogen Phosphorylase B"/>
    <property type="match status" value="1"/>
</dbReference>
<comment type="caution">
    <text evidence="3">The sequence shown here is derived from an EMBL/GenBank/DDBJ whole genome shotgun (WGS) entry which is preliminary data.</text>
</comment>
<name>A0A317ZWW8_9MICO</name>
<dbReference type="PANTHER" id="PTHR46401">
    <property type="entry name" value="GLYCOSYLTRANSFERASE WBBK-RELATED"/>
    <property type="match status" value="1"/>
</dbReference>
<dbReference type="CDD" id="cd03809">
    <property type="entry name" value="GT4_MtfB-like"/>
    <property type="match status" value="1"/>
</dbReference>
<dbReference type="OrthoDB" id="9801609at2"/>
<dbReference type="PANTHER" id="PTHR46401:SF2">
    <property type="entry name" value="GLYCOSYLTRANSFERASE WBBK-RELATED"/>
    <property type="match status" value="1"/>
</dbReference>
<dbReference type="EMBL" id="QHLY01000012">
    <property type="protein sequence ID" value="PXA68667.1"/>
    <property type="molecule type" value="Genomic_DNA"/>
</dbReference>
<evidence type="ECO:0000259" key="2">
    <source>
        <dbReference type="Pfam" id="PF00534"/>
    </source>
</evidence>
<dbReference type="InterPro" id="IPR001296">
    <property type="entry name" value="Glyco_trans_1"/>
</dbReference>
<keyword evidence="1 3" id="KW-0808">Transferase</keyword>
<dbReference type="GO" id="GO:0009103">
    <property type="term" value="P:lipopolysaccharide biosynthetic process"/>
    <property type="evidence" value="ECO:0007669"/>
    <property type="project" value="TreeGrafter"/>
</dbReference>
<dbReference type="Proteomes" id="UP000246722">
    <property type="component" value="Unassembled WGS sequence"/>
</dbReference>
<evidence type="ECO:0000313" key="4">
    <source>
        <dbReference type="Proteomes" id="UP000246722"/>
    </source>
</evidence>
<gene>
    <name evidence="3" type="ORF">CTB96_18980</name>
</gene>
<evidence type="ECO:0000313" key="3">
    <source>
        <dbReference type="EMBL" id="PXA68667.1"/>
    </source>
</evidence>
<dbReference type="SUPFAM" id="SSF53756">
    <property type="entry name" value="UDP-Glycosyltransferase/glycogen phosphorylase"/>
    <property type="match status" value="1"/>
</dbReference>
<evidence type="ECO:0000256" key="1">
    <source>
        <dbReference type="ARBA" id="ARBA00022679"/>
    </source>
</evidence>
<dbReference type="GO" id="GO:0016757">
    <property type="term" value="F:glycosyltransferase activity"/>
    <property type="evidence" value="ECO:0007669"/>
    <property type="project" value="InterPro"/>
</dbReference>
<dbReference type="RefSeq" id="WP_110128318.1">
    <property type="nucleotide sequence ID" value="NZ_QHLY01000012.1"/>
</dbReference>
<proteinExistence type="predicted"/>
<reference evidence="3 4" key="1">
    <citation type="submission" date="2018-05" db="EMBL/GenBank/DDBJ databases">
        <title>Genetic diversity of glacier-inhabiting Cryobacterium bacteria in China and description of Cryobacterium mengkeensis sp. nov. and Arthrobacter glacialis sp. nov.</title>
        <authorList>
            <person name="Liu Q."/>
            <person name="Xin Y.-H."/>
        </authorList>
    </citation>
    <scope>NUCLEOTIDE SEQUENCE [LARGE SCALE GENOMIC DNA]</scope>
    <source>
        <strain evidence="3 4">SK-1</strain>
    </source>
</reference>
<feature type="domain" description="Glycosyl transferase family 1" evidence="2">
    <location>
        <begin position="154"/>
        <end position="289"/>
    </location>
</feature>
<accession>A0A317ZWW8</accession>
<dbReference type="AlphaFoldDB" id="A0A317ZWW8"/>
<protein>
    <submittedName>
        <fullName evidence="3">Glycosyltransferase family 1 protein</fullName>
    </submittedName>
</protein>
<sequence>MIVDDRWRGEHGIGRFATEVVARLAMPWRALGGNGSPTSILDVISLRRTKLSSTTVLYSPGFNAGFTRARQILTIHDLIHLQIASEKSFAKALYYNAVVKRAIKQAGVVMTVSATSARAIAVWLGTASVEIVVVGCGRSRAFAIDGPTASFDLPTFLYVGNLKPHKNVGVLFKAVAMRPNFDLIVVTSDVEQAEAAAAAAGVSERVSIRTGLSDDELASLYRGAAGALQPSILEGFGLPALEAMACGTPVASWSGCESVQEIRSGTGVTVESATSADEWARSMDTLVEQSAAGPLIMPVAWNELYSWDGVGDRVSAVIGRA</sequence>
<keyword evidence="4" id="KW-1185">Reference proteome</keyword>
<dbReference type="Pfam" id="PF00534">
    <property type="entry name" value="Glycos_transf_1"/>
    <property type="match status" value="1"/>
</dbReference>